<dbReference type="AlphaFoldDB" id="A0A9J6ATJ2"/>
<name>A0A9J6ATJ2_SOLCO</name>
<comment type="caution">
    <text evidence="1">The sequence shown here is derived from an EMBL/GenBank/DDBJ whole genome shotgun (WGS) entry which is preliminary data.</text>
</comment>
<evidence type="ECO:0000313" key="1">
    <source>
        <dbReference type="EMBL" id="KAG5627716.1"/>
    </source>
</evidence>
<evidence type="ECO:0000313" key="2">
    <source>
        <dbReference type="Proteomes" id="UP000824120"/>
    </source>
</evidence>
<dbReference type="EMBL" id="JACXVP010000002">
    <property type="protein sequence ID" value="KAG5627716.1"/>
    <property type="molecule type" value="Genomic_DNA"/>
</dbReference>
<proteinExistence type="predicted"/>
<gene>
    <name evidence="1" type="ORF">H5410_012934</name>
</gene>
<reference evidence="1 2" key="1">
    <citation type="submission" date="2020-09" db="EMBL/GenBank/DDBJ databases">
        <title>De no assembly of potato wild relative species, Solanum commersonii.</title>
        <authorList>
            <person name="Cho K."/>
        </authorList>
    </citation>
    <scope>NUCLEOTIDE SEQUENCE [LARGE SCALE GENOMIC DNA]</scope>
    <source>
        <strain evidence="1">LZ3.2</strain>
        <tissue evidence="1">Leaf</tissue>
    </source>
</reference>
<organism evidence="1 2">
    <name type="scientific">Solanum commersonii</name>
    <name type="common">Commerson's wild potato</name>
    <name type="synonym">Commerson's nightshade</name>
    <dbReference type="NCBI Taxonomy" id="4109"/>
    <lineage>
        <taxon>Eukaryota</taxon>
        <taxon>Viridiplantae</taxon>
        <taxon>Streptophyta</taxon>
        <taxon>Embryophyta</taxon>
        <taxon>Tracheophyta</taxon>
        <taxon>Spermatophyta</taxon>
        <taxon>Magnoliopsida</taxon>
        <taxon>eudicotyledons</taxon>
        <taxon>Gunneridae</taxon>
        <taxon>Pentapetalae</taxon>
        <taxon>asterids</taxon>
        <taxon>lamiids</taxon>
        <taxon>Solanales</taxon>
        <taxon>Solanaceae</taxon>
        <taxon>Solanoideae</taxon>
        <taxon>Solaneae</taxon>
        <taxon>Solanum</taxon>
    </lineage>
</organism>
<accession>A0A9J6ATJ2</accession>
<sequence length="182" mass="20663">LIPTAIPAHFKGQTNPRTGKPPILPIFVCDVHGFFDLSYGASWFRRPNRPIFKVKRALEQNSDMTFAKTNSWTSVKSLVMEAVGPNGQIGPFSRSNESQSSYGVSWSRRPNQPVFKVKRALEQLWSQLVPMAKPTHFQGQTSLEKVNRLFCQFSCIIIHGFFSDPNFDVNFAKNFHGHPLRP</sequence>
<keyword evidence="2" id="KW-1185">Reference proteome</keyword>
<dbReference type="Proteomes" id="UP000824120">
    <property type="component" value="Chromosome 2"/>
</dbReference>
<protein>
    <submittedName>
        <fullName evidence="1">Uncharacterized protein</fullName>
    </submittedName>
</protein>
<feature type="non-terminal residue" evidence="1">
    <location>
        <position position="1"/>
    </location>
</feature>